<feature type="transmembrane region" description="Helical" evidence="4">
    <location>
        <begin position="69"/>
        <end position="92"/>
    </location>
</feature>
<proteinExistence type="inferred from homology"/>
<dbReference type="PANTHER" id="PTHR39136">
    <property type="entry name" value="ALTERED INHERITANCE OF MITOCHONDRIA PROTEIN 11"/>
    <property type="match status" value="1"/>
</dbReference>
<keyword evidence="1 4" id="KW-0812">Transmembrane</keyword>
<evidence type="ECO:0000256" key="4">
    <source>
        <dbReference type="RuleBase" id="RU367098"/>
    </source>
</evidence>
<evidence type="ECO:0000313" key="5">
    <source>
        <dbReference type="EMBL" id="KAK2075384.1"/>
    </source>
</evidence>
<dbReference type="EMBL" id="JAQQPM010000009">
    <property type="protein sequence ID" value="KAK2075384.1"/>
    <property type="molecule type" value="Genomic_DNA"/>
</dbReference>
<dbReference type="Proteomes" id="UP001217918">
    <property type="component" value="Unassembled WGS sequence"/>
</dbReference>
<dbReference type="GO" id="GO:0016020">
    <property type="term" value="C:membrane"/>
    <property type="evidence" value="ECO:0007669"/>
    <property type="project" value="UniProtKB-SubCell"/>
</dbReference>
<evidence type="ECO:0000256" key="2">
    <source>
        <dbReference type="ARBA" id="ARBA00022989"/>
    </source>
</evidence>
<protein>
    <recommendedName>
        <fullName evidence="4">Altered inheritance of mitochondria protein 11</fullName>
    </recommendedName>
</protein>
<gene>
    <name evidence="4" type="primary">AIM11</name>
    <name evidence="5" type="ORF">P8C59_009513</name>
</gene>
<sequence length="150" mass="16383">MLSRRSLQQLGLFFGGAAFLGLSVAVSRRAVLRHIKSSQLKFYQPSHSTQSSTQKGVKDPKDKLVALEALNLATLNVMAFAFMVTGGVAFAFDISSIDDLRRMTRQSIRRAGGEAAVDAAAEKDVADWVNRVLKINVPTDQDAKEQNDKS</sequence>
<accession>A0AAD9IDY1</accession>
<evidence type="ECO:0000256" key="1">
    <source>
        <dbReference type="ARBA" id="ARBA00022692"/>
    </source>
</evidence>
<name>A0AAD9IDY1_9PEZI</name>
<keyword evidence="6" id="KW-1185">Reference proteome</keyword>
<comment type="subcellular location">
    <subcellularLocation>
        <location evidence="4">Membrane</location>
        <topology evidence="4">Multi-pass membrane protein</topology>
    </subcellularLocation>
</comment>
<keyword evidence="2 4" id="KW-1133">Transmembrane helix</keyword>
<comment type="similarity">
    <text evidence="4">Belongs to the AIM11 family.</text>
</comment>
<dbReference type="GO" id="GO:0005739">
    <property type="term" value="C:mitochondrion"/>
    <property type="evidence" value="ECO:0007669"/>
    <property type="project" value="TreeGrafter"/>
</dbReference>
<comment type="caution">
    <text evidence="5">The sequence shown here is derived from an EMBL/GenBank/DDBJ whole genome shotgun (WGS) entry which is preliminary data.</text>
</comment>
<evidence type="ECO:0000256" key="3">
    <source>
        <dbReference type="ARBA" id="ARBA00023136"/>
    </source>
</evidence>
<organism evidence="5 6">
    <name type="scientific">Phyllachora maydis</name>
    <dbReference type="NCBI Taxonomy" id="1825666"/>
    <lineage>
        <taxon>Eukaryota</taxon>
        <taxon>Fungi</taxon>
        <taxon>Dikarya</taxon>
        <taxon>Ascomycota</taxon>
        <taxon>Pezizomycotina</taxon>
        <taxon>Sordariomycetes</taxon>
        <taxon>Sordariomycetidae</taxon>
        <taxon>Phyllachorales</taxon>
        <taxon>Phyllachoraceae</taxon>
        <taxon>Phyllachora</taxon>
    </lineage>
</organism>
<reference evidence="5" key="1">
    <citation type="journal article" date="2023" name="Mol. Plant Microbe Interact.">
        <title>Elucidating the Obligate Nature and Biological Capacity of an Invasive Fungal Corn Pathogen.</title>
        <authorList>
            <person name="MacCready J.S."/>
            <person name="Roggenkamp E.M."/>
            <person name="Gdanetz K."/>
            <person name="Chilvers M.I."/>
        </authorList>
    </citation>
    <scope>NUCLEOTIDE SEQUENCE</scope>
    <source>
        <strain evidence="5">PM02</strain>
    </source>
</reference>
<dbReference type="InterPro" id="IPR038814">
    <property type="entry name" value="AIM11"/>
</dbReference>
<keyword evidence="3 4" id="KW-0472">Membrane</keyword>
<evidence type="ECO:0000313" key="6">
    <source>
        <dbReference type="Proteomes" id="UP001217918"/>
    </source>
</evidence>
<dbReference type="AlphaFoldDB" id="A0AAD9IDY1"/>
<dbReference type="PANTHER" id="PTHR39136:SF1">
    <property type="entry name" value="ALTERED INHERITANCE OF MITOCHONDRIA PROTEIN 11"/>
    <property type="match status" value="1"/>
</dbReference>